<dbReference type="EMBL" id="BAAADO010000005">
    <property type="protein sequence ID" value="GAA0498298.1"/>
    <property type="molecule type" value="Genomic_DNA"/>
</dbReference>
<evidence type="ECO:0000313" key="3">
    <source>
        <dbReference type="Proteomes" id="UP001500880"/>
    </source>
</evidence>
<sequence>MKKIIAVWMSFLMIFAGSATILAEEKSYKYFGVGDAEISEIAEHTYHVNTQGAKQDEGFVFTPKEINGGKQITFQLELKGKGEMLIRISETDVAGKFIKETISDPIKLTDNWKKAQRNLMLSPNTAEVDIMVLTNRKQQAAFQFKNVVVNEHDKPTL</sequence>
<keyword evidence="3" id="KW-1185">Reference proteome</keyword>
<gene>
    <name evidence="2" type="ORF">GCM10008986_26720</name>
</gene>
<dbReference type="Proteomes" id="UP001500880">
    <property type="component" value="Unassembled WGS sequence"/>
</dbReference>
<comment type="caution">
    <text evidence="2">The sequence shown here is derived from an EMBL/GenBank/DDBJ whole genome shotgun (WGS) entry which is preliminary data.</text>
</comment>
<reference evidence="2 3" key="1">
    <citation type="journal article" date="2019" name="Int. J. Syst. Evol. Microbiol.">
        <title>The Global Catalogue of Microorganisms (GCM) 10K type strain sequencing project: providing services to taxonomists for standard genome sequencing and annotation.</title>
        <authorList>
            <consortium name="The Broad Institute Genomics Platform"/>
            <consortium name="The Broad Institute Genome Sequencing Center for Infectious Disease"/>
            <person name="Wu L."/>
            <person name="Ma J."/>
        </authorList>
    </citation>
    <scope>NUCLEOTIDE SEQUENCE [LARGE SCALE GENOMIC DNA]</scope>
    <source>
        <strain evidence="2 3">JCM 12389</strain>
    </source>
</reference>
<evidence type="ECO:0000313" key="2">
    <source>
        <dbReference type="EMBL" id="GAA0498298.1"/>
    </source>
</evidence>
<feature type="signal peptide" evidence="1">
    <location>
        <begin position="1"/>
        <end position="23"/>
    </location>
</feature>
<name>A0ABN1BHV0_9BACI</name>
<accession>A0ABN1BHV0</accession>
<organism evidence="2 3">
    <name type="scientific">Salinibacillus aidingensis</name>
    <dbReference type="NCBI Taxonomy" id="237684"/>
    <lineage>
        <taxon>Bacteria</taxon>
        <taxon>Bacillati</taxon>
        <taxon>Bacillota</taxon>
        <taxon>Bacilli</taxon>
        <taxon>Bacillales</taxon>
        <taxon>Bacillaceae</taxon>
        <taxon>Salinibacillus</taxon>
    </lineage>
</organism>
<keyword evidence="1" id="KW-0732">Signal</keyword>
<dbReference type="RefSeq" id="WP_343842009.1">
    <property type="nucleotide sequence ID" value="NZ_BAAADO010000005.1"/>
</dbReference>
<feature type="chain" id="PRO_5047163443" evidence="1">
    <location>
        <begin position="24"/>
        <end position="157"/>
    </location>
</feature>
<proteinExistence type="predicted"/>
<evidence type="ECO:0000256" key="1">
    <source>
        <dbReference type="SAM" id="SignalP"/>
    </source>
</evidence>
<protein>
    <submittedName>
        <fullName evidence="2">Uncharacterized protein</fullName>
    </submittedName>
</protein>